<feature type="domain" description="Thioredoxin" evidence="1">
    <location>
        <begin position="28"/>
        <end position="167"/>
    </location>
</feature>
<evidence type="ECO:0000313" key="3">
    <source>
        <dbReference type="Proteomes" id="UP001461341"/>
    </source>
</evidence>
<dbReference type="Pfam" id="PF00578">
    <property type="entry name" value="AhpC-TSA"/>
    <property type="match status" value="1"/>
</dbReference>
<dbReference type="InterPro" id="IPR036249">
    <property type="entry name" value="Thioredoxin-like_sf"/>
</dbReference>
<proteinExistence type="predicted"/>
<organism evidence="2 3">
    <name type="scientific">Thermatribacter velox</name>
    <dbReference type="NCBI Taxonomy" id="3039681"/>
    <lineage>
        <taxon>Bacteria</taxon>
        <taxon>Pseudomonadati</taxon>
        <taxon>Atribacterota</taxon>
        <taxon>Atribacteria</taxon>
        <taxon>Atribacterales</taxon>
        <taxon>Thermatribacteraceae</taxon>
        <taxon>Thermatribacter</taxon>
    </lineage>
</organism>
<reference evidence="2 3" key="1">
    <citation type="submission" date="2023-03" db="EMBL/GenBank/DDBJ databases">
        <title>Novel Species.</title>
        <authorList>
            <person name="Ma S."/>
        </authorList>
    </citation>
    <scope>NUCLEOTIDE SEQUENCE [LARGE SCALE GENOMIC DNA]</scope>
    <source>
        <strain evidence="2 3">B11</strain>
    </source>
</reference>
<protein>
    <submittedName>
        <fullName evidence="2">TlpA disulfide reductase family protein</fullName>
    </submittedName>
</protein>
<keyword evidence="3" id="KW-1185">Reference proteome</keyword>
<dbReference type="PROSITE" id="PS51352">
    <property type="entry name" value="THIOREDOXIN_2"/>
    <property type="match status" value="1"/>
</dbReference>
<dbReference type="SUPFAM" id="SSF52833">
    <property type="entry name" value="Thioredoxin-like"/>
    <property type="match status" value="1"/>
</dbReference>
<dbReference type="Proteomes" id="UP001461341">
    <property type="component" value="Chromosome"/>
</dbReference>
<evidence type="ECO:0000259" key="1">
    <source>
        <dbReference type="PROSITE" id="PS51352"/>
    </source>
</evidence>
<dbReference type="PANTHER" id="PTHR42852:SF1">
    <property type="entry name" value="THIOREDOXIN-LIKE PROTEIN YNEN"/>
    <property type="match status" value="1"/>
</dbReference>
<accession>A0ABZ2YB98</accession>
<dbReference type="InterPro" id="IPR000866">
    <property type="entry name" value="AhpC/TSA"/>
</dbReference>
<sequence length="258" mass="29138">MKRRSHLTTFTLLALYFAVFAISIPAAFGAAREAAPFTLKTLSGEEVSLSQLKGSPVVLVFFSTNCHFCRQEMPILQKLYEEYVLKADLKVFGIAARENPERLKSFTSSLGVNFPILLDETGRIFMEYMVMGVPTTFFVNPKGEVADLVIGATSEKVLRDKLNSILWYRGLREAEIQNLFKLNQQVTVLDARRSPSNPFSGEQGVVYIAFGDSQIEFSKFDKSKLYLVLADDNQQSLKLCKEMALQGFKRVYFMLHAN</sequence>
<evidence type="ECO:0000313" key="2">
    <source>
        <dbReference type="EMBL" id="WZL76274.1"/>
    </source>
</evidence>
<gene>
    <name evidence="2" type="ORF">QBE54_00650</name>
</gene>
<dbReference type="Gene3D" id="3.40.30.10">
    <property type="entry name" value="Glutaredoxin"/>
    <property type="match status" value="1"/>
</dbReference>
<dbReference type="InterPro" id="IPR050553">
    <property type="entry name" value="Thioredoxin_ResA/DsbE_sf"/>
</dbReference>
<dbReference type="PANTHER" id="PTHR42852">
    <property type="entry name" value="THIOL:DISULFIDE INTERCHANGE PROTEIN DSBE"/>
    <property type="match status" value="1"/>
</dbReference>
<dbReference type="InterPro" id="IPR013766">
    <property type="entry name" value="Thioredoxin_domain"/>
</dbReference>
<name>A0ABZ2YB98_9BACT</name>
<dbReference type="CDD" id="cd02966">
    <property type="entry name" value="TlpA_like_family"/>
    <property type="match status" value="1"/>
</dbReference>
<dbReference type="RefSeq" id="WP_369018432.1">
    <property type="nucleotide sequence ID" value="NZ_CP121689.1"/>
</dbReference>
<dbReference type="EMBL" id="CP121689">
    <property type="protein sequence ID" value="WZL76274.1"/>
    <property type="molecule type" value="Genomic_DNA"/>
</dbReference>